<reference evidence="7 8" key="1">
    <citation type="journal article" date="2004" name="Nature">
        <title>Genome sequence of the ultrasmall unicellular red alga Cyanidioschyzon merolae 10D.</title>
        <authorList>
            <person name="Matsuzaki M."/>
            <person name="Misumi O."/>
            <person name="Shin-i T."/>
            <person name="Maruyama S."/>
            <person name="Takahara M."/>
            <person name="Miyagishima S."/>
            <person name="Mori T."/>
            <person name="Nishida K."/>
            <person name="Yagisawa F."/>
            <person name="Nishida K."/>
            <person name="Yoshida Y."/>
            <person name="Nishimura Y."/>
            <person name="Nakao S."/>
            <person name="Kobayashi T."/>
            <person name="Momoyama Y."/>
            <person name="Higashiyama T."/>
            <person name="Minoda A."/>
            <person name="Sano M."/>
            <person name="Nomoto H."/>
            <person name="Oishi K."/>
            <person name="Hayashi H."/>
            <person name="Ohta F."/>
            <person name="Nishizaka S."/>
            <person name="Haga S."/>
            <person name="Miura S."/>
            <person name="Morishita T."/>
            <person name="Kabeya Y."/>
            <person name="Terasawa K."/>
            <person name="Suzuki Y."/>
            <person name="Ishii Y."/>
            <person name="Asakawa S."/>
            <person name="Takano H."/>
            <person name="Ohta N."/>
            <person name="Kuroiwa H."/>
            <person name="Tanaka K."/>
            <person name="Shimizu N."/>
            <person name="Sugano S."/>
            <person name="Sato N."/>
            <person name="Nozaki H."/>
            <person name="Ogasawara N."/>
            <person name="Kohara Y."/>
            <person name="Kuroiwa T."/>
        </authorList>
    </citation>
    <scope>NUCLEOTIDE SEQUENCE [LARGE SCALE GENOMIC DNA]</scope>
    <source>
        <strain evidence="7 8">10D</strain>
    </source>
</reference>
<evidence type="ECO:0000256" key="5">
    <source>
        <dbReference type="PROSITE-ProRule" id="PRU00221"/>
    </source>
</evidence>
<dbReference type="GeneID" id="16996872"/>
<dbReference type="OrthoDB" id="189968at2759"/>
<dbReference type="PANTHER" id="PTHR19865">
    <property type="entry name" value="U3 SMALL NUCLEOLAR RNA INTERACTING PROTEIN 2"/>
    <property type="match status" value="1"/>
</dbReference>
<dbReference type="OMA" id="CSLRIWK"/>
<dbReference type="GO" id="GO:0034511">
    <property type="term" value="F:U3 snoRNA binding"/>
    <property type="evidence" value="ECO:0007669"/>
    <property type="project" value="InterPro"/>
</dbReference>
<dbReference type="eggNOG" id="KOG0299">
    <property type="taxonomic scope" value="Eukaryota"/>
</dbReference>
<dbReference type="KEGG" id="cme:CYME_CMR267C"/>
<organism evidence="7 8">
    <name type="scientific">Cyanidioschyzon merolae (strain NIES-3377 / 10D)</name>
    <name type="common">Unicellular red alga</name>
    <dbReference type="NCBI Taxonomy" id="280699"/>
    <lineage>
        <taxon>Eukaryota</taxon>
        <taxon>Rhodophyta</taxon>
        <taxon>Bangiophyceae</taxon>
        <taxon>Cyanidiales</taxon>
        <taxon>Cyanidiaceae</taxon>
        <taxon>Cyanidioschyzon</taxon>
    </lineage>
</organism>
<feature type="compositionally biased region" description="Low complexity" evidence="6">
    <location>
        <begin position="80"/>
        <end position="95"/>
    </location>
</feature>
<dbReference type="EMBL" id="AP006500">
    <property type="protein sequence ID" value="BAM82487.1"/>
    <property type="molecule type" value="Genomic_DNA"/>
</dbReference>
<dbReference type="PRINTS" id="PR00320">
    <property type="entry name" value="GPROTEINBRPT"/>
</dbReference>
<dbReference type="PROSITE" id="PS00678">
    <property type="entry name" value="WD_REPEATS_1"/>
    <property type="match status" value="1"/>
</dbReference>
<evidence type="ECO:0000256" key="6">
    <source>
        <dbReference type="SAM" id="MobiDB-lite"/>
    </source>
</evidence>
<evidence type="ECO:0000256" key="1">
    <source>
        <dbReference type="ARBA" id="ARBA00004123"/>
    </source>
</evidence>
<keyword evidence="8" id="KW-1185">Reference proteome</keyword>
<dbReference type="Gramene" id="CMR267CT">
    <property type="protein sequence ID" value="CMR267CT"/>
    <property type="gene ID" value="CMR267C"/>
</dbReference>
<proteinExistence type="predicted"/>
<dbReference type="Pfam" id="PF00400">
    <property type="entry name" value="WD40"/>
    <property type="match status" value="4"/>
</dbReference>
<dbReference type="SMART" id="SM00320">
    <property type="entry name" value="WD40"/>
    <property type="match status" value="6"/>
</dbReference>
<feature type="region of interest" description="Disordered" evidence="6">
    <location>
        <begin position="65"/>
        <end position="101"/>
    </location>
</feature>
<dbReference type="InterPro" id="IPR020472">
    <property type="entry name" value="WD40_PAC1"/>
</dbReference>
<reference evidence="7 8" key="2">
    <citation type="journal article" date="2007" name="BMC Biol.">
        <title>A 100%-complete sequence reveals unusually simple genomic features in the hot-spring red alga Cyanidioschyzon merolae.</title>
        <authorList>
            <person name="Nozaki H."/>
            <person name="Takano H."/>
            <person name="Misumi O."/>
            <person name="Terasawa K."/>
            <person name="Matsuzaki M."/>
            <person name="Maruyama S."/>
            <person name="Nishida K."/>
            <person name="Yagisawa F."/>
            <person name="Yoshida Y."/>
            <person name="Fujiwara T."/>
            <person name="Takio S."/>
            <person name="Tamura K."/>
            <person name="Chung S.J."/>
            <person name="Nakamura S."/>
            <person name="Kuroiwa H."/>
            <person name="Tanaka K."/>
            <person name="Sato N."/>
            <person name="Kuroiwa T."/>
        </authorList>
    </citation>
    <scope>NUCLEOTIDE SEQUENCE [LARGE SCALE GENOMIC DNA]</scope>
    <source>
        <strain evidence="7 8">10D</strain>
    </source>
</reference>
<keyword evidence="2 5" id="KW-0853">WD repeat</keyword>
<dbReference type="InterPro" id="IPR001680">
    <property type="entry name" value="WD40_rpt"/>
</dbReference>
<dbReference type="Proteomes" id="UP000007014">
    <property type="component" value="Chromosome 18"/>
</dbReference>
<protein>
    <submittedName>
        <fullName evidence="7">Similar to U3 snoRNP-associated 55-kDa protein RRP9</fullName>
    </submittedName>
</protein>
<dbReference type="AlphaFoldDB" id="M1VGY0"/>
<dbReference type="RefSeq" id="XP_005538523.1">
    <property type="nucleotide sequence ID" value="XM_005538466.1"/>
</dbReference>
<evidence type="ECO:0000313" key="8">
    <source>
        <dbReference type="Proteomes" id="UP000007014"/>
    </source>
</evidence>
<feature type="region of interest" description="Disordered" evidence="6">
    <location>
        <begin position="128"/>
        <end position="152"/>
    </location>
</feature>
<dbReference type="InterPro" id="IPR019775">
    <property type="entry name" value="WD40_repeat_CS"/>
</dbReference>
<dbReference type="InterPro" id="IPR036322">
    <property type="entry name" value="WD40_repeat_dom_sf"/>
</dbReference>
<dbReference type="PROSITE" id="PS50082">
    <property type="entry name" value="WD_REPEATS_2"/>
    <property type="match status" value="2"/>
</dbReference>
<feature type="repeat" description="WD" evidence="5">
    <location>
        <begin position="256"/>
        <end position="290"/>
    </location>
</feature>
<keyword evidence="4" id="KW-0539">Nucleus</keyword>
<evidence type="ECO:0000256" key="2">
    <source>
        <dbReference type="ARBA" id="ARBA00022574"/>
    </source>
</evidence>
<dbReference type="Gene3D" id="2.130.10.10">
    <property type="entry name" value="YVTN repeat-like/Quinoprotein amine dehydrogenase"/>
    <property type="match status" value="2"/>
</dbReference>
<evidence type="ECO:0000313" key="7">
    <source>
        <dbReference type="EMBL" id="BAM82487.1"/>
    </source>
</evidence>
<evidence type="ECO:0000256" key="4">
    <source>
        <dbReference type="ARBA" id="ARBA00023242"/>
    </source>
</evidence>
<sequence length="601" mass="65047">MRHRRRKLPGSGHQAERRAPGRLPRFVVDAVADDESIASSEAEDENAVLGESVALDGLESKKLRSLSGLRGSSTADLDPSLEQAADAESASSSEAEVSEQSRRLHLAKAYLERIGAARFTEDDLHQRADEDSLEARDATALGDASDDDTDSASDAWNEVLYREAQQLRGQYYASEMAFDDVESMLPAEPTLTAFGHKRPPTCITFLPDGEVLGPPRYAITGGKDGALLLWDIERGAKSIVSASATSSAGSAAKPEILCVAASRDGRLVASGSRDASIRIYDLRQRNISDDSPSIPILSLVHVARGHRGAVSGLAFFRDVFRKHAGPGVSIGVDRNSTEESLFSASFDRTLRFWSIERSKAAPQSILDSGPDAEAGLYDGRNMSPWSVHYVDSYYGHEEEATSLCCAAWGRLLSGGRDRTVRSWKVYDDTQLVYRAPRTAGAQIGTSIDCVAWVSPTTFVSGADDGSLSLWSTAKKKPVHKILDAHKNPVCPWICSVVSPEAANLVCSGSADGCVRLWRVRMQASVKASAKSAKRHGSLPESLEALGTLPFAASGFCNGIDCVLQKRTLYITAAVGQEHRFGKWYVDRSLRNGLAFWRIPLA</sequence>
<dbReference type="SUPFAM" id="SSF50978">
    <property type="entry name" value="WD40 repeat-like"/>
    <property type="match status" value="1"/>
</dbReference>
<dbReference type="InterPro" id="IPR039241">
    <property type="entry name" value="Rrp9-like"/>
</dbReference>
<dbReference type="STRING" id="280699.M1VGY0"/>
<dbReference type="HOGENOM" id="CLU_014017_1_1_1"/>
<gene>
    <name evidence="7" type="ORF">CYME_CMR267C</name>
</gene>
<dbReference type="GO" id="GO:0032040">
    <property type="term" value="C:small-subunit processome"/>
    <property type="evidence" value="ECO:0007669"/>
    <property type="project" value="TreeGrafter"/>
</dbReference>
<comment type="subcellular location">
    <subcellularLocation>
        <location evidence="1">Nucleus</location>
    </subcellularLocation>
</comment>
<dbReference type="PANTHER" id="PTHR19865:SF0">
    <property type="entry name" value="U3 SMALL NUCLEOLAR RNA-INTERACTING PROTEIN 2"/>
    <property type="match status" value="1"/>
</dbReference>
<name>M1VGY0_CYAM1</name>
<feature type="compositionally biased region" description="Basic and acidic residues" evidence="6">
    <location>
        <begin position="128"/>
        <end position="137"/>
    </location>
</feature>
<feature type="region of interest" description="Disordered" evidence="6">
    <location>
        <begin position="1"/>
        <end position="23"/>
    </location>
</feature>
<dbReference type="InterPro" id="IPR015943">
    <property type="entry name" value="WD40/YVTN_repeat-like_dom_sf"/>
</dbReference>
<accession>M1VGY0</accession>
<feature type="repeat" description="WD" evidence="5">
    <location>
        <begin position="193"/>
        <end position="240"/>
    </location>
</feature>
<evidence type="ECO:0000256" key="3">
    <source>
        <dbReference type="ARBA" id="ARBA00022737"/>
    </source>
</evidence>
<keyword evidence="3" id="KW-0677">Repeat</keyword>